<dbReference type="RefSeq" id="WP_183623383.1">
    <property type="nucleotide sequence ID" value="NZ_JACIDX010000003.1"/>
</dbReference>
<reference evidence="2 3" key="1">
    <citation type="submission" date="2020-08" db="EMBL/GenBank/DDBJ databases">
        <title>Genomic Encyclopedia of Type Strains, Phase IV (KMG-IV): sequencing the most valuable type-strain genomes for metagenomic binning, comparative biology and taxonomic classification.</title>
        <authorList>
            <person name="Goeker M."/>
        </authorList>
    </citation>
    <scope>NUCLEOTIDE SEQUENCE [LARGE SCALE GENOMIC DNA]</scope>
    <source>
        <strain evidence="2 3">DSM 27057</strain>
    </source>
</reference>
<evidence type="ECO:0000313" key="3">
    <source>
        <dbReference type="Proteomes" id="UP000548867"/>
    </source>
</evidence>
<dbReference type="AlphaFoldDB" id="A0A7W6CMC5"/>
<dbReference type="PROSITE" id="PS51502">
    <property type="entry name" value="S_R_A_B_BARREL"/>
    <property type="match status" value="1"/>
</dbReference>
<keyword evidence="3" id="KW-1185">Reference proteome</keyword>
<dbReference type="InterPro" id="IPR011008">
    <property type="entry name" value="Dimeric_a/b-barrel"/>
</dbReference>
<evidence type="ECO:0000313" key="2">
    <source>
        <dbReference type="EMBL" id="MBB3954127.1"/>
    </source>
</evidence>
<dbReference type="Gene3D" id="3.30.70.100">
    <property type="match status" value="1"/>
</dbReference>
<dbReference type="Proteomes" id="UP000548867">
    <property type="component" value="Unassembled WGS sequence"/>
</dbReference>
<protein>
    <recommendedName>
        <fullName evidence="1">Stress-response A/B barrel domain-containing protein</fullName>
    </recommendedName>
</protein>
<proteinExistence type="predicted"/>
<dbReference type="SMART" id="SM00886">
    <property type="entry name" value="Dabb"/>
    <property type="match status" value="1"/>
</dbReference>
<accession>A0A7W6CMC5</accession>
<dbReference type="EMBL" id="JACIDX010000003">
    <property type="protein sequence ID" value="MBB3954127.1"/>
    <property type="molecule type" value="Genomic_DNA"/>
</dbReference>
<dbReference type="SUPFAM" id="SSF54909">
    <property type="entry name" value="Dimeric alpha+beta barrel"/>
    <property type="match status" value="1"/>
</dbReference>
<evidence type="ECO:0000259" key="1">
    <source>
        <dbReference type="PROSITE" id="PS51502"/>
    </source>
</evidence>
<organism evidence="2 3">
    <name type="scientific">Novosphingobium sediminicola</name>
    <dbReference type="NCBI Taxonomy" id="563162"/>
    <lineage>
        <taxon>Bacteria</taxon>
        <taxon>Pseudomonadati</taxon>
        <taxon>Pseudomonadota</taxon>
        <taxon>Alphaproteobacteria</taxon>
        <taxon>Sphingomonadales</taxon>
        <taxon>Sphingomonadaceae</taxon>
        <taxon>Novosphingobium</taxon>
    </lineage>
</organism>
<dbReference type="Pfam" id="PF07876">
    <property type="entry name" value="Dabb"/>
    <property type="match status" value="1"/>
</dbReference>
<sequence length="97" mass="11118">MFHHVFFWLHNPADRDALIAGLESLRAIPQIRALHIGIPAATEQRDVVESGFAVSELMQFDSLADQKAYQDHPLHLRFVEQCGHLWSRVVVYDVEPI</sequence>
<dbReference type="InterPro" id="IPR013097">
    <property type="entry name" value="Dabb"/>
</dbReference>
<comment type="caution">
    <text evidence="2">The sequence shown here is derived from an EMBL/GenBank/DDBJ whole genome shotgun (WGS) entry which is preliminary data.</text>
</comment>
<name>A0A7W6CMC5_9SPHN</name>
<gene>
    <name evidence="2" type="ORF">GGR38_001054</name>
</gene>
<feature type="domain" description="Stress-response A/B barrel" evidence="1">
    <location>
        <begin position="1"/>
        <end position="94"/>
    </location>
</feature>